<feature type="signal peptide" evidence="2">
    <location>
        <begin position="1"/>
        <end position="29"/>
    </location>
</feature>
<dbReference type="Proteomes" id="UP000216947">
    <property type="component" value="Unassembled WGS sequence"/>
</dbReference>
<sequence>MMPDAKTVARPLLLAAMLGTAALSLSACAPLVVGGAAATTAVVITDRRTSGAQLEDQNIAFKAEYQISQKLGDAARISAVSYNGLVLLTGDAPSEAAKAQATEIARGIQHVKSVVNQMNVGPAASFGTRSNDTWLTSKVKTALLNTKYVPSATIVVTTDRSVVYLLGMVTEAEGNYAATAASQVGGVAKVVKLFQIISREEAVRLSGPASASTPQPAGGSSQSHAAPIETGTGGQVGGVEVMPIK</sequence>
<evidence type="ECO:0000313" key="5">
    <source>
        <dbReference type="Proteomes" id="UP000216947"/>
    </source>
</evidence>
<dbReference type="PROSITE" id="PS51257">
    <property type="entry name" value="PROKAR_LIPOPROTEIN"/>
    <property type="match status" value="1"/>
</dbReference>
<evidence type="ECO:0000256" key="1">
    <source>
        <dbReference type="SAM" id="MobiDB-lite"/>
    </source>
</evidence>
<evidence type="ECO:0000256" key="2">
    <source>
        <dbReference type="SAM" id="SignalP"/>
    </source>
</evidence>
<dbReference type="Gene3D" id="3.40.1520.20">
    <property type="match status" value="1"/>
</dbReference>
<reference evidence="5" key="1">
    <citation type="submission" date="2017-05" db="EMBL/GenBank/DDBJ databases">
        <title>Complete and WGS of Bordetella genogroups.</title>
        <authorList>
            <person name="Spilker T."/>
            <person name="Lipuma J."/>
        </authorList>
    </citation>
    <scope>NUCLEOTIDE SEQUENCE [LARGE SCALE GENOMIC DNA]</scope>
    <source>
        <strain evidence="5">AU18089</strain>
    </source>
</reference>
<accession>A0A261RQU0</accession>
<dbReference type="InterPro" id="IPR007055">
    <property type="entry name" value="BON_dom"/>
</dbReference>
<feature type="chain" id="PRO_5012085488" evidence="2">
    <location>
        <begin position="30"/>
        <end position="245"/>
    </location>
</feature>
<dbReference type="PANTHER" id="PTHR34606">
    <property type="entry name" value="BON DOMAIN-CONTAINING PROTEIN"/>
    <property type="match status" value="1"/>
</dbReference>
<organism evidence="4 5">
    <name type="scientific">Bordetella genomosp. 7</name>
    <dbReference type="NCBI Taxonomy" id="1416805"/>
    <lineage>
        <taxon>Bacteria</taxon>
        <taxon>Pseudomonadati</taxon>
        <taxon>Pseudomonadota</taxon>
        <taxon>Betaproteobacteria</taxon>
        <taxon>Burkholderiales</taxon>
        <taxon>Alcaligenaceae</taxon>
        <taxon>Bordetella</taxon>
    </lineage>
</organism>
<feature type="region of interest" description="Disordered" evidence="1">
    <location>
        <begin position="205"/>
        <end position="239"/>
    </location>
</feature>
<proteinExistence type="predicted"/>
<dbReference type="AlphaFoldDB" id="A0A261RQU0"/>
<dbReference type="SMART" id="SM00749">
    <property type="entry name" value="BON"/>
    <property type="match status" value="2"/>
</dbReference>
<feature type="domain" description="BON" evidence="3">
    <location>
        <begin position="131"/>
        <end position="198"/>
    </location>
</feature>
<keyword evidence="2" id="KW-0732">Signal</keyword>
<dbReference type="EMBL" id="NEVK01000001">
    <property type="protein sequence ID" value="OZI27345.1"/>
    <property type="molecule type" value="Genomic_DNA"/>
</dbReference>
<gene>
    <name evidence="4" type="ORF">CAL19_00995</name>
</gene>
<comment type="caution">
    <text evidence="4">The sequence shown here is derived from an EMBL/GenBank/DDBJ whole genome shotgun (WGS) entry which is preliminary data.</text>
</comment>
<feature type="compositionally biased region" description="Polar residues" evidence="1">
    <location>
        <begin position="209"/>
        <end position="224"/>
    </location>
</feature>
<evidence type="ECO:0000259" key="3">
    <source>
        <dbReference type="PROSITE" id="PS50914"/>
    </source>
</evidence>
<dbReference type="RefSeq" id="WP_026640806.1">
    <property type="nucleotide sequence ID" value="NZ_NEVI01000001.1"/>
</dbReference>
<dbReference type="InterPro" id="IPR014004">
    <property type="entry name" value="Transpt-assoc_nodulatn_dom_bac"/>
</dbReference>
<dbReference type="Pfam" id="PF04972">
    <property type="entry name" value="BON"/>
    <property type="match status" value="2"/>
</dbReference>
<dbReference type="InterPro" id="IPR051686">
    <property type="entry name" value="Lipoprotein_DolP"/>
</dbReference>
<dbReference type="OrthoDB" id="5294487at2"/>
<feature type="domain" description="BON" evidence="3">
    <location>
        <begin position="55"/>
        <end position="122"/>
    </location>
</feature>
<evidence type="ECO:0000313" key="4">
    <source>
        <dbReference type="EMBL" id="OZI27345.1"/>
    </source>
</evidence>
<dbReference type="PROSITE" id="PS50914">
    <property type="entry name" value="BON"/>
    <property type="match status" value="2"/>
</dbReference>
<name>A0A261RQU0_9BORD</name>
<dbReference type="PANTHER" id="PTHR34606:SF15">
    <property type="entry name" value="BON DOMAIN-CONTAINING PROTEIN"/>
    <property type="match status" value="1"/>
</dbReference>
<protein>
    <submittedName>
        <fullName evidence="4">Phospholipid-binding protein</fullName>
    </submittedName>
</protein>
<keyword evidence="5" id="KW-1185">Reference proteome</keyword>